<evidence type="ECO:0000313" key="2">
    <source>
        <dbReference type="EMBL" id="KZV06139.1"/>
    </source>
</evidence>
<comment type="caution">
    <text evidence="2">The sequence shown here is derived from an EMBL/GenBank/DDBJ whole genome shotgun (WGS) entry which is preliminary data.</text>
</comment>
<sequence>MSSITYSERIKIETFCELSLSNIQMGDWLNQSPSTISYELSRYQPYQAECA</sequence>
<evidence type="ECO:0000259" key="1">
    <source>
        <dbReference type="Pfam" id="PF13936"/>
    </source>
</evidence>
<dbReference type="EMBL" id="LUXO01000007">
    <property type="protein sequence ID" value="KZV06139.1"/>
    <property type="molecule type" value="Genomic_DNA"/>
</dbReference>
<name>A0AAW3RJH0_LACPN</name>
<dbReference type="Pfam" id="PF13936">
    <property type="entry name" value="HTH_38"/>
    <property type="match status" value="1"/>
</dbReference>
<organism evidence="2 3">
    <name type="scientific">Lactiplantibacillus plantarum</name>
    <name type="common">Lactobacillus plantarum</name>
    <dbReference type="NCBI Taxonomy" id="1590"/>
    <lineage>
        <taxon>Bacteria</taxon>
        <taxon>Bacillati</taxon>
        <taxon>Bacillota</taxon>
        <taxon>Bacilli</taxon>
        <taxon>Lactobacillales</taxon>
        <taxon>Lactobacillaceae</taxon>
        <taxon>Lactiplantibacillus</taxon>
    </lineage>
</organism>
<dbReference type="InterPro" id="IPR025246">
    <property type="entry name" value="IS30-like_HTH"/>
</dbReference>
<proteinExistence type="predicted"/>
<dbReference type="AlphaFoldDB" id="A0AAW3RJH0"/>
<feature type="domain" description="Transposase IS30-like HTH" evidence="1">
    <location>
        <begin position="4"/>
        <end position="42"/>
    </location>
</feature>
<dbReference type="Proteomes" id="UP000076872">
    <property type="component" value="Unassembled WGS sequence"/>
</dbReference>
<accession>A0AAW3RJH0</accession>
<protein>
    <submittedName>
        <fullName evidence="2">Mobile element protein</fullName>
    </submittedName>
</protein>
<reference evidence="2 3" key="1">
    <citation type="submission" date="2016-03" db="EMBL/GenBank/DDBJ databases">
        <title>Comparative genomics of 54 Lactobacillus plantarum strains reveals genomic uncoupling from niche constraints.</title>
        <authorList>
            <person name="Martino M.E."/>
        </authorList>
    </citation>
    <scope>NUCLEOTIDE SEQUENCE [LARGE SCALE GENOMIC DNA]</scope>
    <source>
        <strain evidence="2 3">NAB2</strain>
    </source>
</reference>
<evidence type="ECO:0000313" key="3">
    <source>
        <dbReference type="Proteomes" id="UP000076872"/>
    </source>
</evidence>
<gene>
    <name evidence="2" type="ORF">NAB2_0302</name>
</gene>